<keyword evidence="3" id="KW-0732">Signal</keyword>
<feature type="chain" id="PRO_5038539851" evidence="3">
    <location>
        <begin position="26"/>
        <end position="581"/>
    </location>
</feature>
<dbReference type="GO" id="GO:0016787">
    <property type="term" value="F:hydrolase activity"/>
    <property type="evidence" value="ECO:0007669"/>
    <property type="project" value="InterPro"/>
</dbReference>
<proteinExistence type="predicted"/>
<evidence type="ECO:0000256" key="2">
    <source>
        <dbReference type="SAM" id="Phobius"/>
    </source>
</evidence>
<evidence type="ECO:0000256" key="1">
    <source>
        <dbReference type="SAM" id="MobiDB-lite"/>
    </source>
</evidence>
<dbReference type="CDD" id="cd00838">
    <property type="entry name" value="MPP_superfamily"/>
    <property type="match status" value="1"/>
</dbReference>
<feature type="transmembrane region" description="Helical" evidence="2">
    <location>
        <begin position="149"/>
        <end position="167"/>
    </location>
</feature>
<evidence type="ECO:0000313" key="6">
    <source>
        <dbReference type="Proteomes" id="UP000321490"/>
    </source>
</evidence>
<feature type="compositionally biased region" description="Low complexity" evidence="1">
    <location>
        <begin position="378"/>
        <end position="398"/>
    </location>
</feature>
<accession>A0A562IS75</accession>
<reference evidence="5 6" key="1">
    <citation type="submission" date="2019-07" db="EMBL/GenBank/DDBJ databases">
        <title>R&amp;d 2014.</title>
        <authorList>
            <person name="Klenk H.-P."/>
        </authorList>
    </citation>
    <scope>NUCLEOTIDE SEQUENCE [LARGE SCALE GENOMIC DNA]</scope>
    <source>
        <strain evidence="5 6">DSM 45764</strain>
    </source>
</reference>
<dbReference type="InterPro" id="IPR029052">
    <property type="entry name" value="Metallo-depent_PP-like"/>
</dbReference>
<sequence length="581" mass="61812">MRWVLRIALPLLGAAAALQAFPYHATVQGIPFEVQGSLFSRPVLSADTTLGSWEFPDFVGLPFGVHISPEDVDVLQITRAAEGNLPAFVERLQADFAAQVPRIATWLLAEFLIGLAVGLAVAAAINMSVRYLRGRPRRPSELRYRARQLGAAGLALAAVTVYGVVSYNPDWVRESRLTGSLAAAQLFPDQLSQYYTQRSKALDVLGSIVGIQAELQSQVEDDQTPQPALQIMYISDMHLAANYPLVAQYAATYDVDLIINTGDEGAFGPAFELTPGYLDALRAVTAETPMLWVAGNHDSPETEQVMRSIPGVTVLGSKTATSDGFDVSAGLVDAFGLTIAGLPDPRVYGGPGEYGADAPSVVEPLQRRAVQEALEVADPTAVAATTDDPATTATAPPADGSPVADGSQPPPEASSTATRTDEAIDTTPIDVFALHEPVAAEEVREVLENDVRLTVSGHTHQQSSSDELQDGDGAITLVEGSTGAGGLDNIVRGQDRPPISFSIGFVSEACQFTRIMRFQITPQDTAVLTDPATAADVQAPEAFGDDVTASTVFFRPQQIDPDRTCDVDLGISDERPWPTTD</sequence>
<feature type="signal peptide" evidence="3">
    <location>
        <begin position="1"/>
        <end position="25"/>
    </location>
</feature>
<keyword evidence="2" id="KW-0472">Membrane</keyword>
<evidence type="ECO:0000256" key="3">
    <source>
        <dbReference type="SAM" id="SignalP"/>
    </source>
</evidence>
<evidence type="ECO:0000313" key="5">
    <source>
        <dbReference type="EMBL" id="TWH73585.1"/>
    </source>
</evidence>
<evidence type="ECO:0000259" key="4">
    <source>
        <dbReference type="Pfam" id="PF00149"/>
    </source>
</evidence>
<dbReference type="Pfam" id="PF00149">
    <property type="entry name" value="Metallophos"/>
    <property type="match status" value="1"/>
</dbReference>
<name>A0A562IS75_9ACTN</name>
<dbReference type="Proteomes" id="UP000321490">
    <property type="component" value="Unassembled WGS sequence"/>
</dbReference>
<dbReference type="SUPFAM" id="SSF56300">
    <property type="entry name" value="Metallo-dependent phosphatases"/>
    <property type="match status" value="1"/>
</dbReference>
<dbReference type="Gene3D" id="3.60.21.10">
    <property type="match status" value="1"/>
</dbReference>
<feature type="domain" description="Calcineurin-like phosphoesterase" evidence="4">
    <location>
        <begin position="230"/>
        <end position="300"/>
    </location>
</feature>
<dbReference type="AlphaFoldDB" id="A0A562IS75"/>
<keyword evidence="2" id="KW-1133">Transmembrane helix</keyword>
<feature type="region of interest" description="Disordered" evidence="1">
    <location>
        <begin position="378"/>
        <end position="424"/>
    </location>
</feature>
<protein>
    <submittedName>
        <fullName evidence="5">Calcineurin-like phosphoesterase family protein</fullName>
    </submittedName>
</protein>
<comment type="caution">
    <text evidence="5">The sequence shown here is derived from an EMBL/GenBank/DDBJ whole genome shotgun (WGS) entry which is preliminary data.</text>
</comment>
<dbReference type="InterPro" id="IPR004843">
    <property type="entry name" value="Calcineurin-like_PHP"/>
</dbReference>
<gene>
    <name evidence="5" type="ORF">JD78_02109</name>
</gene>
<feature type="transmembrane region" description="Helical" evidence="2">
    <location>
        <begin position="103"/>
        <end position="129"/>
    </location>
</feature>
<keyword evidence="6" id="KW-1185">Reference proteome</keyword>
<keyword evidence="2" id="KW-0812">Transmembrane</keyword>
<organism evidence="5 6">
    <name type="scientific">Modestobacter roseus</name>
    <dbReference type="NCBI Taxonomy" id="1181884"/>
    <lineage>
        <taxon>Bacteria</taxon>
        <taxon>Bacillati</taxon>
        <taxon>Actinomycetota</taxon>
        <taxon>Actinomycetes</taxon>
        <taxon>Geodermatophilales</taxon>
        <taxon>Geodermatophilaceae</taxon>
        <taxon>Modestobacter</taxon>
    </lineage>
</organism>
<dbReference type="EMBL" id="VLKF01000001">
    <property type="protein sequence ID" value="TWH73585.1"/>
    <property type="molecule type" value="Genomic_DNA"/>
</dbReference>